<evidence type="ECO:0000313" key="11">
    <source>
        <dbReference type="Proteomes" id="UP001499854"/>
    </source>
</evidence>
<dbReference type="SUPFAM" id="SSF52743">
    <property type="entry name" value="Subtilisin-like"/>
    <property type="match status" value="1"/>
</dbReference>
<dbReference type="PANTHER" id="PTHR43806">
    <property type="entry name" value="PEPTIDASE S8"/>
    <property type="match status" value="1"/>
</dbReference>
<dbReference type="Proteomes" id="UP001499854">
    <property type="component" value="Unassembled WGS sequence"/>
</dbReference>
<evidence type="ECO:0000256" key="4">
    <source>
        <dbReference type="ARBA" id="ARBA00022825"/>
    </source>
</evidence>
<gene>
    <name evidence="10" type="ORF">GCM10009838_60090</name>
</gene>
<dbReference type="Pfam" id="PF07179">
    <property type="entry name" value="SseB"/>
    <property type="match status" value="1"/>
</dbReference>
<feature type="active site" description="Charge relay system" evidence="5">
    <location>
        <position position="74"/>
    </location>
</feature>
<reference evidence="10 11" key="1">
    <citation type="journal article" date="2019" name="Int. J. Syst. Evol. Microbiol.">
        <title>The Global Catalogue of Microorganisms (GCM) 10K type strain sequencing project: providing services to taxonomists for standard genome sequencing and annotation.</title>
        <authorList>
            <consortium name="The Broad Institute Genomics Platform"/>
            <consortium name="The Broad Institute Genome Sequencing Center for Infectious Disease"/>
            <person name="Wu L."/>
            <person name="Ma J."/>
        </authorList>
    </citation>
    <scope>NUCLEOTIDE SEQUENCE [LARGE SCALE GENOMIC DNA]</scope>
    <source>
        <strain evidence="10 11">JCM 16013</strain>
    </source>
</reference>
<evidence type="ECO:0000259" key="8">
    <source>
        <dbReference type="Pfam" id="PF00082"/>
    </source>
</evidence>
<keyword evidence="11" id="KW-1185">Reference proteome</keyword>
<accession>A0ABN2SP45</accession>
<dbReference type="InterPro" id="IPR015500">
    <property type="entry name" value="Peptidase_S8_subtilisin-rel"/>
</dbReference>
<dbReference type="PROSITE" id="PS51892">
    <property type="entry name" value="SUBTILASE"/>
    <property type="match status" value="1"/>
</dbReference>
<sequence>MNAAPERETGRTSVQGILRRIAALAAASVLPVVVAAPAAHADAVRDAQWPIGFLNLPQAWKTTKGAGVTVAVLDTGVVGTRADLTGQVTTGPDLVGGKEKPGDAQWGVHGTGMASVIAGHGHGPGNGAGVMGVAPEAKILSVRVIRDDESPDRGLLELSHTPISEGIRYAVDHGAQVISMSLGGTVEGADSDTTHEADAVRYALAHGVSVVVAAGNGGRDPARDVTEYPAGERGVIGVAAVDRFGKRASFSSTGWDVAVAAPGVDIPQALPVDDAGTGAYDEFGPLIGTDTLVGSGTSPACAYVAGVVALIRSANPALSPLQVAQIVKDTASHRPALGHDDQFGNGIVDPVAALKAAAGVAGEPATPTPGAYKGPKYFGYGPETVADQQLGGLSRRERGIADAAIAGTGSLLLAGWMVVRGRRKAREARAAAAMTTGGGGMVGLAGPGPMGPMGPVGPVRPVGAGWAGAFPSVGSASTIALSTNTPSWQTADIAPTEPTAPTESTEPTESAGPPAQADAPAQADPPAPTTVDSMTDFAGRTIAPSAFPDDNGTADPALLAVLEAQGRGEAAVEHAYGYLLNARVLAPIVAVLGEAEEVEDEQGRNLRRDKNSDMALVTLVAPDGTRAMPVFTSVAALAAWNAEARPMPVPFPRACAAAKAEGAEIVLVDLGLPSFLEVEPAAVRAFAAVLEKAEAEGNAGEDGASPA</sequence>
<evidence type="ECO:0008006" key="12">
    <source>
        <dbReference type="Google" id="ProtNLM"/>
    </source>
</evidence>
<dbReference type="InterPro" id="IPR009839">
    <property type="entry name" value="SseB_N"/>
</dbReference>
<evidence type="ECO:0000256" key="5">
    <source>
        <dbReference type="PROSITE-ProRule" id="PRU01240"/>
    </source>
</evidence>
<proteinExistence type="inferred from homology"/>
<evidence type="ECO:0000256" key="3">
    <source>
        <dbReference type="ARBA" id="ARBA00022801"/>
    </source>
</evidence>
<feature type="domain" description="Peptidase S8/S53" evidence="8">
    <location>
        <begin position="65"/>
        <end position="346"/>
    </location>
</feature>
<dbReference type="PANTHER" id="PTHR43806:SF11">
    <property type="entry name" value="CEREVISIN-RELATED"/>
    <property type="match status" value="1"/>
</dbReference>
<organism evidence="10 11">
    <name type="scientific">Catenulispora subtropica</name>
    <dbReference type="NCBI Taxonomy" id="450798"/>
    <lineage>
        <taxon>Bacteria</taxon>
        <taxon>Bacillati</taxon>
        <taxon>Actinomycetota</taxon>
        <taxon>Actinomycetes</taxon>
        <taxon>Catenulisporales</taxon>
        <taxon>Catenulisporaceae</taxon>
        <taxon>Catenulispora</taxon>
    </lineage>
</organism>
<keyword evidence="7" id="KW-0732">Signal</keyword>
<evidence type="ECO:0000256" key="6">
    <source>
        <dbReference type="SAM" id="MobiDB-lite"/>
    </source>
</evidence>
<evidence type="ECO:0000256" key="7">
    <source>
        <dbReference type="SAM" id="SignalP"/>
    </source>
</evidence>
<dbReference type="InterPro" id="IPR036852">
    <property type="entry name" value="Peptidase_S8/S53_dom_sf"/>
</dbReference>
<comment type="similarity">
    <text evidence="1 5">Belongs to the peptidase S8 family.</text>
</comment>
<keyword evidence="2 5" id="KW-0645">Protease</keyword>
<dbReference type="InterPro" id="IPR000209">
    <property type="entry name" value="Peptidase_S8/S53_dom"/>
</dbReference>
<keyword evidence="3 5" id="KW-0378">Hydrolase</keyword>
<keyword evidence="4 5" id="KW-0720">Serine protease</keyword>
<feature type="signal peptide" evidence="7">
    <location>
        <begin position="1"/>
        <end position="41"/>
    </location>
</feature>
<feature type="active site" description="Charge relay system" evidence="5">
    <location>
        <position position="109"/>
    </location>
</feature>
<feature type="chain" id="PRO_5045272024" description="Peptidase S8 and S53 subtilisin kexin sedolisin" evidence="7">
    <location>
        <begin position="42"/>
        <end position="707"/>
    </location>
</feature>
<dbReference type="Pfam" id="PF00082">
    <property type="entry name" value="Peptidase_S8"/>
    <property type="match status" value="1"/>
</dbReference>
<evidence type="ECO:0000256" key="2">
    <source>
        <dbReference type="ARBA" id="ARBA00022670"/>
    </source>
</evidence>
<comment type="caution">
    <text evidence="10">The sequence shown here is derived from an EMBL/GenBank/DDBJ whole genome shotgun (WGS) entry which is preliminary data.</text>
</comment>
<protein>
    <recommendedName>
        <fullName evidence="12">Peptidase S8 and S53 subtilisin kexin sedolisin</fullName>
    </recommendedName>
</protein>
<evidence type="ECO:0000259" key="9">
    <source>
        <dbReference type="Pfam" id="PF07179"/>
    </source>
</evidence>
<dbReference type="Gene3D" id="3.40.50.200">
    <property type="entry name" value="Peptidase S8/S53 domain"/>
    <property type="match status" value="1"/>
</dbReference>
<feature type="region of interest" description="Disordered" evidence="6">
    <location>
        <begin position="484"/>
        <end position="534"/>
    </location>
</feature>
<name>A0ABN2SP45_9ACTN</name>
<dbReference type="InterPro" id="IPR050131">
    <property type="entry name" value="Peptidase_S8_subtilisin-like"/>
</dbReference>
<feature type="domain" description="SseB protein N-terminal" evidence="9">
    <location>
        <begin position="559"/>
        <end position="685"/>
    </location>
</feature>
<evidence type="ECO:0000313" key="10">
    <source>
        <dbReference type="EMBL" id="GAA1989169.1"/>
    </source>
</evidence>
<feature type="compositionally biased region" description="Low complexity" evidence="6">
    <location>
        <begin position="490"/>
        <end position="522"/>
    </location>
</feature>
<dbReference type="PRINTS" id="PR00723">
    <property type="entry name" value="SUBTILISIN"/>
</dbReference>
<feature type="active site" description="Charge relay system" evidence="5">
    <location>
        <position position="298"/>
    </location>
</feature>
<evidence type="ECO:0000256" key="1">
    <source>
        <dbReference type="ARBA" id="ARBA00011073"/>
    </source>
</evidence>
<dbReference type="EMBL" id="BAAAQM010000041">
    <property type="protein sequence ID" value="GAA1989169.1"/>
    <property type="molecule type" value="Genomic_DNA"/>
</dbReference>